<organism evidence="1 2">
    <name type="scientific">Haemaphysalis longicornis</name>
    <name type="common">Bush tick</name>
    <dbReference type="NCBI Taxonomy" id="44386"/>
    <lineage>
        <taxon>Eukaryota</taxon>
        <taxon>Metazoa</taxon>
        <taxon>Ecdysozoa</taxon>
        <taxon>Arthropoda</taxon>
        <taxon>Chelicerata</taxon>
        <taxon>Arachnida</taxon>
        <taxon>Acari</taxon>
        <taxon>Parasitiformes</taxon>
        <taxon>Ixodida</taxon>
        <taxon>Ixodoidea</taxon>
        <taxon>Ixodidae</taxon>
        <taxon>Haemaphysalinae</taxon>
        <taxon>Haemaphysalis</taxon>
    </lineage>
</organism>
<dbReference type="Proteomes" id="UP000821853">
    <property type="component" value="Chromosome 10"/>
</dbReference>
<dbReference type="EMBL" id="JABSTR010000002">
    <property type="protein sequence ID" value="KAH9363425.1"/>
    <property type="molecule type" value="Genomic_DNA"/>
</dbReference>
<name>A0A9J6FLY3_HAELO</name>
<protein>
    <submittedName>
        <fullName evidence="1">Uncharacterized protein</fullName>
    </submittedName>
</protein>
<evidence type="ECO:0000313" key="1">
    <source>
        <dbReference type="EMBL" id="KAH9363425.1"/>
    </source>
</evidence>
<proteinExistence type="predicted"/>
<keyword evidence="2" id="KW-1185">Reference proteome</keyword>
<dbReference type="VEuPathDB" id="VectorBase:HLOH_060307"/>
<gene>
    <name evidence="1" type="ORF">HPB48_006039</name>
</gene>
<reference evidence="1 2" key="1">
    <citation type="journal article" date="2020" name="Cell">
        <title>Large-Scale Comparative Analyses of Tick Genomes Elucidate Their Genetic Diversity and Vector Capacities.</title>
        <authorList>
            <consortium name="Tick Genome and Microbiome Consortium (TIGMIC)"/>
            <person name="Jia N."/>
            <person name="Wang J."/>
            <person name="Shi W."/>
            <person name="Du L."/>
            <person name="Sun Y."/>
            <person name="Zhan W."/>
            <person name="Jiang J.F."/>
            <person name="Wang Q."/>
            <person name="Zhang B."/>
            <person name="Ji P."/>
            <person name="Bell-Sakyi L."/>
            <person name="Cui X.M."/>
            <person name="Yuan T.T."/>
            <person name="Jiang B.G."/>
            <person name="Yang W.F."/>
            <person name="Lam T.T."/>
            <person name="Chang Q.C."/>
            <person name="Ding S.J."/>
            <person name="Wang X.J."/>
            <person name="Zhu J.G."/>
            <person name="Ruan X.D."/>
            <person name="Zhao L."/>
            <person name="Wei J.T."/>
            <person name="Ye R.Z."/>
            <person name="Que T.C."/>
            <person name="Du C.H."/>
            <person name="Zhou Y.H."/>
            <person name="Cheng J.X."/>
            <person name="Dai P.F."/>
            <person name="Guo W.B."/>
            <person name="Han X.H."/>
            <person name="Huang E.J."/>
            <person name="Li L.F."/>
            <person name="Wei W."/>
            <person name="Gao Y.C."/>
            <person name="Liu J.Z."/>
            <person name="Shao H.Z."/>
            <person name="Wang X."/>
            <person name="Wang C.C."/>
            <person name="Yang T.C."/>
            <person name="Huo Q.B."/>
            <person name="Li W."/>
            <person name="Chen H.Y."/>
            <person name="Chen S.E."/>
            <person name="Zhou L.G."/>
            <person name="Ni X.B."/>
            <person name="Tian J.H."/>
            <person name="Sheng Y."/>
            <person name="Liu T."/>
            <person name="Pan Y.S."/>
            <person name="Xia L.Y."/>
            <person name="Li J."/>
            <person name="Zhao F."/>
            <person name="Cao W.C."/>
        </authorList>
    </citation>
    <scope>NUCLEOTIDE SEQUENCE [LARGE SCALE GENOMIC DNA]</scope>
    <source>
        <strain evidence="1">HaeL-2018</strain>
    </source>
</reference>
<sequence>MTCLAVAVATLISVLVLNIVKSPMVFRPPEFLVSLLSGVPGRVLFLCPLPAPRAVDHEQLTDATTPLDKQDIITSAGVVPGGARHRPRRVPHLRHFLARIPRLRCVEDCAD</sequence>
<comment type="caution">
    <text evidence="1">The sequence shown here is derived from an EMBL/GenBank/DDBJ whole genome shotgun (WGS) entry which is preliminary data.</text>
</comment>
<evidence type="ECO:0000313" key="2">
    <source>
        <dbReference type="Proteomes" id="UP000821853"/>
    </source>
</evidence>
<dbReference type="AlphaFoldDB" id="A0A9J6FLY3"/>
<accession>A0A9J6FLY3</accession>